<dbReference type="PANTHER" id="PTHR43133">
    <property type="entry name" value="RNA POLYMERASE ECF-TYPE SIGMA FACTO"/>
    <property type="match status" value="1"/>
</dbReference>
<keyword evidence="2" id="KW-0805">Transcription regulation</keyword>
<evidence type="ECO:0000256" key="4">
    <source>
        <dbReference type="ARBA" id="ARBA00023163"/>
    </source>
</evidence>
<protein>
    <submittedName>
        <fullName evidence="7">Sigma-70 family RNA polymerase sigma factor</fullName>
    </submittedName>
</protein>
<accession>A0ABZ3FS84</accession>
<dbReference type="InterPro" id="IPR007627">
    <property type="entry name" value="RNA_pol_sigma70_r2"/>
</dbReference>
<keyword evidence="3" id="KW-0731">Sigma factor</keyword>
<dbReference type="NCBIfam" id="TIGR02937">
    <property type="entry name" value="sigma70-ECF"/>
    <property type="match status" value="1"/>
</dbReference>
<proteinExistence type="inferred from homology"/>
<evidence type="ECO:0000256" key="3">
    <source>
        <dbReference type="ARBA" id="ARBA00023082"/>
    </source>
</evidence>
<evidence type="ECO:0000313" key="7">
    <source>
        <dbReference type="EMBL" id="XAN08939.1"/>
    </source>
</evidence>
<reference evidence="7 8" key="1">
    <citation type="submission" date="2024-04" db="EMBL/GenBank/DDBJ databases">
        <title>Isolation of an actinomycete strain from pig manure.</title>
        <authorList>
            <person name="Gong T."/>
            <person name="Yu Z."/>
            <person name="An M."/>
            <person name="Wei C."/>
            <person name="Yang W."/>
            <person name="Liu L."/>
        </authorList>
    </citation>
    <scope>NUCLEOTIDE SEQUENCE [LARGE SCALE GENOMIC DNA]</scope>
    <source>
        <strain evidence="7 8">ZF39</strain>
    </source>
</reference>
<dbReference type="InterPro" id="IPR013324">
    <property type="entry name" value="RNA_pol_sigma_r3/r4-like"/>
</dbReference>
<evidence type="ECO:0000259" key="5">
    <source>
        <dbReference type="Pfam" id="PF04542"/>
    </source>
</evidence>
<dbReference type="Gene3D" id="1.10.10.10">
    <property type="entry name" value="Winged helix-like DNA-binding domain superfamily/Winged helix DNA-binding domain"/>
    <property type="match status" value="1"/>
</dbReference>
<dbReference type="EMBL" id="CP154795">
    <property type="protein sequence ID" value="XAN08939.1"/>
    <property type="molecule type" value="Genomic_DNA"/>
</dbReference>
<dbReference type="SUPFAM" id="SSF88946">
    <property type="entry name" value="Sigma2 domain of RNA polymerase sigma factors"/>
    <property type="match status" value="1"/>
</dbReference>
<keyword evidence="4" id="KW-0804">Transcription</keyword>
<dbReference type="Pfam" id="PF08281">
    <property type="entry name" value="Sigma70_r4_2"/>
    <property type="match status" value="1"/>
</dbReference>
<dbReference type="InterPro" id="IPR036388">
    <property type="entry name" value="WH-like_DNA-bd_sf"/>
</dbReference>
<dbReference type="Gene3D" id="1.10.1740.10">
    <property type="match status" value="1"/>
</dbReference>
<evidence type="ECO:0000259" key="6">
    <source>
        <dbReference type="Pfam" id="PF08281"/>
    </source>
</evidence>
<sequence length="202" mass="22766">MRRDAGFDGMPMQEASDEVLWNGVRDGIESDFSALFRRHNKVVYNFAFRSTASWSMAEDITQATFTGLWRRARAGSVDPLRHESAVPILISMARNEVLNATRGDQRRLRLVHKIEEQPRGDSNNVSHWLDQEAGMARVREVLNNLPENQRAVIELVAWSGLEMDECAAVLKIPVGTVKSRLSRARKKLATTEVSHLLGGDVR</sequence>
<dbReference type="SUPFAM" id="SSF88659">
    <property type="entry name" value="Sigma3 and sigma4 domains of RNA polymerase sigma factors"/>
    <property type="match status" value="1"/>
</dbReference>
<feature type="domain" description="RNA polymerase sigma-70 region 2" evidence="5">
    <location>
        <begin position="35"/>
        <end position="106"/>
    </location>
</feature>
<dbReference type="InterPro" id="IPR013249">
    <property type="entry name" value="RNA_pol_sigma70_r4_t2"/>
</dbReference>
<dbReference type="Proteomes" id="UP001442841">
    <property type="component" value="Chromosome"/>
</dbReference>
<dbReference type="InterPro" id="IPR013325">
    <property type="entry name" value="RNA_pol_sigma_r2"/>
</dbReference>
<dbReference type="RefSeq" id="WP_425310373.1">
    <property type="nucleotide sequence ID" value="NZ_CP154795.1"/>
</dbReference>
<dbReference type="InterPro" id="IPR014284">
    <property type="entry name" value="RNA_pol_sigma-70_dom"/>
</dbReference>
<comment type="similarity">
    <text evidence="1">Belongs to the sigma-70 factor family. ECF subfamily.</text>
</comment>
<gene>
    <name evidence="7" type="ORF">AADG42_17040</name>
</gene>
<evidence type="ECO:0000256" key="2">
    <source>
        <dbReference type="ARBA" id="ARBA00023015"/>
    </source>
</evidence>
<feature type="domain" description="RNA polymerase sigma factor 70 region 4 type 2" evidence="6">
    <location>
        <begin position="137"/>
        <end position="188"/>
    </location>
</feature>
<evidence type="ECO:0000313" key="8">
    <source>
        <dbReference type="Proteomes" id="UP001442841"/>
    </source>
</evidence>
<dbReference type="InterPro" id="IPR039425">
    <property type="entry name" value="RNA_pol_sigma-70-like"/>
</dbReference>
<evidence type="ECO:0000256" key="1">
    <source>
        <dbReference type="ARBA" id="ARBA00010641"/>
    </source>
</evidence>
<dbReference type="Pfam" id="PF04542">
    <property type="entry name" value="Sigma70_r2"/>
    <property type="match status" value="1"/>
</dbReference>
<keyword evidence="8" id="KW-1185">Reference proteome</keyword>
<organism evidence="7 8">
    <name type="scientific">Ammonicoccus fulvus</name>
    <dbReference type="NCBI Taxonomy" id="3138240"/>
    <lineage>
        <taxon>Bacteria</taxon>
        <taxon>Bacillati</taxon>
        <taxon>Actinomycetota</taxon>
        <taxon>Actinomycetes</taxon>
        <taxon>Propionibacteriales</taxon>
        <taxon>Propionibacteriaceae</taxon>
        <taxon>Ammonicoccus</taxon>
    </lineage>
</organism>
<name>A0ABZ3FS84_9ACTN</name>
<dbReference type="CDD" id="cd06171">
    <property type="entry name" value="Sigma70_r4"/>
    <property type="match status" value="1"/>
</dbReference>
<dbReference type="PANTHER" id="PTHR43133:SF25">
    <property type="entry name" value="RNA POLYMERASE SIGMA FACTOR RFAY-RELATED"/>
    <property type="match status" value="1"/>
</dbReference>